<dbReference type="Gene3D" id="2.10.90.10">
    <property type="entry name" value="Cystine-knot cytokines"/>
    <property type="match status" value="1"/>
</dbReference>
<name>A0A3B5K619_TAKRU</name>
<evidence type="ECO:0000313" key="7">
    <source>
        <dbReference type="Ensembl" id="ENSTRUP00000051375.2"/>
    </source>
</evidence>
<gene>
    <name evidence="7" type="primary">amh</name>
</gene>
<dbReference type="InterPro" id="IPR029034">
    <property type="entry name" value="Cystine-knot_cytokine"/>
</dbReference>
<dbReference type="InterPro" id="IPR021203">
    <property type="entry name" value="Muellerian-inhibiting_factor"/>
</dbReference>
<comment type="similarity">
    <text evidence="5">Belongs to the TGF-beta family.</text>
</comment>
<dbReference type="GO" id="GO:0046546">
    <property type="term" value="P:development of primary male sexual characteristics"/>
    <property type="evidence" value="ECO:0007669"/>
    <property type="project" value="Ensembl"/>
</dbReference>
<dbReference type="GO" id="GO:1905939">
    <property type="term" value="P:regulation of gonad development"/>
    <property type="evidence" value="ECO:0007669"/>
    <property type="project" value="Ensembl"/>
</dbReference>
<dbReference type="GO" id="GO:2000835">
    <property type="term" value="P:negative regulation of androgen secretion"/>
    <property type="evidence" value="ECO:0007669"/>
    <property type="project" value="Ensembl"/>
</dbReference>
<dbReference type="PANTHER" id="PTHR15009">
    <property type="entry name" value="MUELLERIAN-INHIBITING FACTOR"/>
    <property type="match status" value="1"/>
</dbReference>
<dbReference type="GO" id="GO:0008406">
    <property type="term" value="P:gonad development"/>
    <property type="evidence" value="ECO:0007669"/>
    <property type="project" value="Ensembl"/>
</dbReference>
<keyword evidence="5" id="KW-0339">Growth factor</keyword>
<comment type="subcellular location">
    <subcellularLocation>
        <location evidence="1">Secreted</location>
    </subcellularLocation>
</comment>
<dbReference type="Pfam" id="PF00019">
    <property type="entry name" value="TGF_beta"/>
    <property type="match status" value="1"/>
</dbReference>
<proteinExistence type="inferred from homology"/>
<sequence>IYKCVAVALIWRLTNFWIIYSVFLCEGDSDGTAGAGDRLPRPSPCLADDILAALRGSLGEGGELANQSLTRFGICADPGDPTEPLLEFVKETSERNQLQILHPTAAPVSEDAESGSLRLTFDLPPSASPALTPLLLLAFESRPAAGNLRVTFSSRSLQPDKQTACVSAETLYVILSGKTSNADRTWRISAEAFPLVSEQRLKELLIGGKPGSVLNAVPLLLFSGETGSDTRFSIDTSSFLCELKQFLAGVTPHSHPESPLLQLSSLQSLPPLTLGRSTSEATLAALIHSPSLTVLSFGGCCSSSQVHRGELALPPPLSEELRQKLEQTVTHITEVIREEVGDEAIRRLGRLVELSAFPRKDLATGQSQYRAFLLLKALQTVSRTYTVKRGLRAIRANADTPARQKHCRLRSFTMSLERHAIDPSTADINNCQGVCSFPMANTTNHAVLLNSYIDNKRAANEAVDQRAPCCVPVAYEDLDMVLLDEAGTGTELRTLTDVVVKECGCR</sequence>
<feature type="domain" description="TGF-beta family profile" evidence="6">
    <location>
        <begin position="389"/>
        <end position="506"/>
    </location>
</feature>
<evidence type="ECO:0000256" key="1">
    <source>
        <dbReference type="ARBA" id="ARBA00004613"/>
    </source>
</evidence>
<dbReference type="OMA" id="ALMLCWT"/>
<dbReference type="InterPro" id="IPR006799">
    <property type="entry name" value="AMH_N"/>
</dbReference>
<dbReference type="SMART" id="SM00204">
    <property type="entry name" value="TGFB"/>
    <property type="match status" value="1"/>
</dbReference>
<dbReference type="Pfam" id="PF04709">
    <property type="entry name" value="AMH_N"/>
    <property type="match status" value="1"/>
</dbReference>
<dbReference type="GO" id="GO:2000354">
    <property type="term" value="P:regulation of ovarian follicle development"/>
    <property type="evidence" value="ECO:0007669"/>
    <property type="project" value="Ensembl"/>
</dbReference>
<dbReference type="GO" id="GO:0005576">
    <property type="term" value="C:extracellular region"/>
    <property type="evidence" value="ECO:0007669"/>
    <property type="project" value="UniProtKB-SubCell"/>
</dbReference>
<evidence type="ECO:0000259" key="6">
    <source>
        <dbReference type="PROSITE" id="PS51362"/>
    </source>
</evidence>
<evidence type="ECO:0000256" key="3">
    <source>
        <dbReference type="ARBA" id="ARBA00022729"/>
    </source>
</evidence>
<reference evidence="7" key="3">
    <citation type="submission" date="2025-09" db="UniProtKB">
        <authorList>
            <consortium name="Ensembl"/>
        </authorList>
    </citation>
    <scope>IDENTIFICATION</scope>
</reference>
<dbReference type="InterPro" id="IPR001839">
    <property type="entry name" value="TGF-b_C"/>
</dbReference>
<protein>
    <submittedName>
        <fullName evidence="7">Anti-Mullerian hormone</fullName>
    </submittedName>
</protein>
<dbReference type="FunCoup" id="A0A3B5K619">
    <property type="interactions" value="511"/>
</dbReference>
<dbReference type="GO" id="GO:0048240">
    <property type="term" value="P:sperm capacitation"/>
    <property type="evidence" value="ECO:0007669"/>
    <property type="project" value="Ensembl"/>
</dbReference>
<evidence type="ECO:0000256" key="5">
    <source>
        <dbReference type="RuleBase" id="RU000354"/>
    </source>
</evidence>
<dbReference type="Ensembl" id="ENSTRUT00000053628.2">
    <property type="protein sequence ID" value="ENSTRUP00000051375.2"/>
    <property type="gene ID" value="ENSTRUG00000017845.3"/>
</dbReference>
<organism evidence="7 8">
    <name type="scientific">Takifugu rubripes</name>
    <name type="common">Japanese pufferfish</name>
    <name type="synonym">Fugu rubripes</name>
    <dbReference type="NCBI Taxonomy" id="31033"/>
    <lineage>
        <taxon>Eukaryota</taxon>
        <taxon>Metazoa</taxon>
        <taxon>Chordata</taxon>
        <taxon>Craniata</taxon>
        <taxon>Vertebrata</taxon>
        <taxon>Euteleostomi</taxon>
        <taxon>Actinopterygii</taxon>
        <taxon>Neopterygii</taxon>
        <taxon>Teleostei</taxon>
        <taxon>Neoteleostei</taxon>
        <taxon>Acanthomorphata</taxon>
        <taxon>Eupercaria</taxon>
        <taxon>Tetraodontiformes</taxon>
        <taxon>Tetradontoidea</taxon>
        <taxon>Tetraodontidae</taxon>
        <taxon>Takifugu</taxon>
    </lineage>
</organism>
<dbReference type="GeneTree" id="ENSGT00390000006337"/>
<dbReference type="PROSITE" id="PS51362">
    <property type="entry name" value="TGF_BETA_2"/>
    <property type="match status" value="1"/>
</dbReference>
<dbReference type="AlphaFoldDB" id="A0A3B5K619"/>
<dbReference type="STRING" id="31033.ENSTRUP00000051375"/>
<keyword evidence="4" id="KW-0221">Differentiation</keyword>
<accession>A0A3B5K619</accession>
<reference evidence="7" key="2">
    <citation type="submission" date="2025-08" db="UniProtKB">
        <authorList>
            <consortium name="Ensembl"/>
        </authorList>
    </citation>
    <scope>IDENTIFICATION</scope>
</reference>
<evidence type="ECO:0000256" key="2">
    <source>
        <dbReference type="ARBA" id="ARBA00022525"/>
    </source>
</evidence>
<dbReference type="SUPFAM" id="SSF57501">
    <property type="entry name" value="Cystine-knot cytokines"/>
    <property type="match status" value="1"/>
</dbReference>
<dbReference type="GO" id="GO:0008083">
    <property type="term" value="F:growth factor activity"/>
    <property type="evidence" value="ECO:0007669"/>
    <property type="project" value="UniProtKB-KW"/>
</dbReference>
<dbReference type="PANTHER" id="PTHR15009:SF4">
    <property type="entry name" value="MUELLERIAN-INHIBITING FACTOR"/>
    <property type="match status" value="1"/>
</dbReference>
<dbReference type="Proteomes" id="UP000005226">
    <property type="component" value="Chromosome 20"/>
</dbReference>
<keyword evidence="8" id="KW-1185">Reference proteome</keyword>
<keyword evidence="2" id="KW-0964">Secreted</keyword>
<dbReference type="InParanoid" id="A0A3B5K619"/>
<evidence type="ECO:0000256" key="4">
    <source>
        <dbReference type="ARBA" id="ARBA00022782"/>
    </source>
</evidence>
<keyword evidence="3" id="KW-0732">Signal</keyword>
<reference evidence="7 8" key="1">
    <citation type="journal article" date="2011" name="Genome Biol. Evol.">
        <title>Integration of the genetic map and genome assembly of fugu facilitates insights into distinct features of genome evolution in teleosts and mammals.</title>
        <authorList>
            <person name="Kai W."/>
            <person name="Kikuchi K."/>
            <person name="Tohari S."/>
            <person name="Chew A.K."/>
            <person name="Tay A."/>
            <person name="Fujiwara A."/>
            <person name="Hosoya S."/>
            <person name="Suetake H."/>
            <person name="Naruse K."/>
            <person name="Brenner S."/>
            <person name="Suzuki Y."/>
            <person name="Venkatesh B."/>
        </authorList>
    </citation>
    <scope>NUCLEOTIDE SEQUENCE [LARGE SCALE GENOMIC DNA]</scope>
</reference>
<evidence type="ECO:0000313" key="8">
    <source>
        <dbReference type="Proteomes" id="UP000005226"/>
    </source>
</evidence>